<comment type="caution">
    <text evidence="1">The sequence shown here is derived from an EMBL/GenBank/DDBJ whole genome shotgun (WGS) entry which is preliminary data.</text>
</comment>
<dbReference type="RefSeq" id="WP_010621933.1">
    <property type="nucleotide sequence ID" value="NZ_AZGF01000005.1"/>
</dbReference>
<keyword evidence="2" id="KW-1185">Reference proteome</keyword>
<dbReference type="Gene3D" id="1.10.150.240">
    <property type="entry name" value="Putative phosphatase, domain 2"/>
    <property type="match status" value="1"/>
</dbReference>
<dbReference type="NCBIfam" id="TIGR01549">
    <property type="entry name" value="HAD-SF-IA-v1"/>
    <property type="match status" value="1"/>
</dbReference>
<dbReference type="InterPro" id="IPR006439">
    <property type="entry name" value="HAD-SF_hydro_IA"/>
</dbReference>
<dbReference type="InterPro" id="IPR023214">
    <property type="entry name" value="HAD_sf"/>
</dbReference>
<name>A0A0R1WAD5_9LACO</name>
<reference evidence="1 2" key="1">
    <citation type="journal article" date="2015" name="Genome Announc.">
        <title>Expanding the biotechnology potential of lactobacilli through comparative genomics of 213 strains and associated genera.</title>
        <authorList>
            <person name="Sun Z."/>
            <person name="Harris H.M."/>
            <person name="McCann A."/>
            <person name="Guo C."/>
            <person name="Argimon S."/>
            <person name="Zhang W."/>
            <person name="Yang X."/>
            <person name="Jeffery I.B."/>
            <person name="Cooney J.C."/>
            <person name="Kagawa T.F."/>
            <person name="Liu W."/>
            <person name="Song Y."/>
            <person name="Salvetti E."/>
            <person name="Wrobel A."/>
            <person name="Rasinkangas P."/>
            <person name="Parkhill J."/>
            <person name="Rea M.C."/>
            <person name="O'Sullivan O."/>
            <person name="Ritari J."/>
            <person name="Douillard F.P."/>
            <person name="Paul Ross R."/>
            <person name="Yang R."/>
            <person name="Briner A.E."/>
            <person name="Felis G.E."/>
            <person name="de Vos W.M."/>
            <person name="Barrangou R."/>
            <person name="Klaenhammer T.R."/>
            <person name="Caufield P.W."/>
            <person name="Cui Y."/>
            <person name="Zhang H."/>
            <person name="O'Toole P.W."/>
        </authorList>
    </citation>
    <scope>NUCLEOTIDE SEQUENCE [LARGE SCALE GENOMIC DNA]</scope>
    <source>
        <strain evidence="1 2">DSM 5007</strain>
    </source>
</reference>
<dbReference type="SFLD" id="SFLDG01129">
    <property type="entry name" value="C1.5:_HAD__Beta-PGM__Phosphata"/>
    <property type="match status" value="1"/>
</dbReference>
<dbReference type="SFLD" id="SFLDS00003">
    <property type="entry name" value="Haloacid_Dehalogenase"/>
    <property type="match status" value="1"/>
</dbReference>
<dbReference type="PANTHER" id="PTHR43434:SF1">
    <property type="entry name" value="PHOSPHOGLYCOLATE PHOSPHATASE"/>
    <property type="match status" value="1"/>
</dbReference>
<sequence>MDYELILFDVDGTLVDSFATYVTIMESILPHFGVKANASLLRRTFAMPVVQAMQTLNIDVSRVNELERQYNNALDSVSEKEHFFNGIKEMLNDLNHIKKGIVTSRSTADIRVPEQRTMFNSMDVLITAEKSATHKPLPEPIMLAMTEIGVTPKNTIYVGDDVDDEQAAHSAGASFGLANWSNQELGKFEHPDYIFNEPKDVAIMLNH</sequence>
<dbReference type="SUPFAM" id="SSF56784">
    <property type="entry name" value="HAD-like"/>
    <property type="match status" value="1"/>
</dbReference>
<dbReference type="InterPro" id="IPR041492">
    <property type="entry name" value="HAD_2"/>
</dbReference>
<organism evidence="1 2">
    <name type="scientific">Paucilactobacillus suebicus DSM 5007 = KCTC 3549</name>
    <dbReference type="NCBI Taxonomy" id="1423807"/>
    <lineage>
        <taxon>Bacteria</taxon>
        <taxon>Bacillati</taxon>
        <taxon>Bacillota</taxon>
        <taxon>Bacilli</taxon>
        <taxon>Lactobacillales</taxon>
        <taxon>Lactobacillaceae</taxon>
        <taxon>Paucilactobacillus</taxon>
    </lineage>
</organism>
<dbReference type="Proteomes" id="UP000051820">
    <property type="component" value="Unassembled WGS sequence"/>
</dbReference>
<dbReference type="eggNOG" id="COG0546">
    <property type="taxonomic scope" value="Bacteria"/>
</dbReference>
<dbReference type="PANTHER" id="PTHR43434">
    <property type="entry name" value="PHOSPHOGLYCOLATE PHOSPHATASE"/>
    <property type="match status" value="1"/>
</dbReference>
<dbReference type="PATRIC" id="fig|1423807.3.peg.2034"/>
<gene>
    <name evidence="1" type="ORF">FD16_GL001982</name>
</gene>
<dbReference type="InterPro" id="IPR036412">
    <property type="entry name" value="HAD-like_sf"/>
</dbReference>
<dbReference type="AlphaFoldDB" id="A0A0R1WAD5"/>
<dbReference type="InterPro" id="IPR023198">
    <property type="entry name" value="PGP-like_dom2"/>
</dbReference>
<dbReference type="Gene3D" id="3.40.50.1000">
    <property type="entry name" value="HAD superfamily/HAD-like"/>
    <property type="match status" value="1"/>
</dbReference>
<dbReference type="GO" id="GO:0008967">
    <property type="term" value="F:phosphoglycolate phosphatase activity"/>
    <property type="evidence" value="ECO:0007669"/>
    <property type="project" value="TreeGrafter"/>
</dbReference>
<evidence type="ECO:0000313" key="1">
    <source>
        <dbReference type="EMBL" id="KRM12804.1"/>
    </source>
</evidence>
<dbReference type="EMBL" id="AZGF01000005">
    <property type="protein sequence ID" value="KRM12804.1"/>
    <property type="molecule type" value="Genomic_DNA"/>
</dbReference>
<evidence type="ECO:0000313" key="2">
    <source>
        <dbReference type="Proteomes" id="UP000051820"/>
    </source>
</evidence>
<dbReference type="Pfam" id="PF13419">
    <property type="entry name" value="HAD_2"/>
    <property type="match status" value="1"/>
</dbReference>
<dbReference type="GO" id="GO:0006281">
    <property type="term" value="P:DNA repair"/>
    <property type="evidence" value="ECO:0007669"/>
    <property type="project" value="TreeGrafter"/>
</dbReference>
<protein>
    <submittedName>
        <fullName evidence="1">Phosphoglycolate phosphatase</fullName>
    </submittedName>
</protein>
<dbReference type="OrthoDB" id="9792518at2"/>
<dbReference type="InterPro" id="IPR050155">
    <property type="entry name" value="HAD-like_hydrolase_sf"/>
</dbReference>
<proteinExistence type="predicted"/>
<accession>A0A0R1WAD5</accession>
<dbReference type="STRING" id="1423807.FD16_GL001982"/>